<dbReference type="Pfam" id="PF18911">
    <property type="entry name" value="PKD_4"/>
    <property type="match status" value="2"/>
</dbReference>
<evidence type="ECO:0000259" key="4">
    <source>
        <dbReference type="PROSITE" id="PS51173"/>
    </source>
</evidence>
<dbReference type="AlphaFoldDB" id="A0A2S0VLL8"/>
<dbReference type="InterPro" id="IPR000601">
    <property type="entry name" value="PKD_dom"/>
</dbReference>
<dbReference type="PROSITE" id="PS51173">
    <property type="entry name" value="CBM2"/>
    <property type="match status" value="2"/>
</dbReference>
<evidence type="ECO:0000259" key="3">
    <source>
        <dbReference type="PROSITE" id="PS50093"/>
    </source>
</evidence>
<evidence type="ECO:0000313" key="5">
    <source>
        <dbReference type="EMBL" id="AWB65085.1"/>
    </source>
</evidence>
<dbReference type="PROSITE" id="PS50093">
    <property type="entry name" value="PKD"/>
    <property type="match status" value="2"/>
</dbReference>
<dbReference type="SMART" id="SM00637">
    <property type="entry name" value="CBD_II"/>
    <property type="match status" value="2"/>
</dbReference>
<dbReference type="InterPro" id="IPR022409">
    <property type="entry name" value="PKD/Chitinase_dom"/>
</dbReference>
<dbReference type="SMART" id="SM00089">
    <property type="entry name" value="PKD"/>
    <property type="match status" value="2"/>
</dbReference>
<dbReference type="Gene3D" id="2.60.40.10">
    <property type="entry name" value="Immunoglobulins"/>
    <property type="match status" value="2"/>
</dbReference>
<dbReference type="InterPro" id="IPR018366">
    <property type="entry name" value="CBM2_CS"/>
</dbReference>
<dbReference type="Gene3D" id="2.60.40.290">
    <property type="match status" value="2"/>
</dbReference>
<accession>A0A2S0VLL8</accession>
<dbReference type="InterPro" id="IPR035986">
    <property type="entry name" value="PKD_dom_sf"/>
</dbReference>
<dbReference type="Gene3D" id="2.40.128.110">
    <property type="entry name" value="Lipid/polyisoprenoid-binding, YceI-like"/>
    <property type="match status" value="1"/>
</dbReference>
<dbReference type="InterPro" id="IPR013783">
    <property type="entry name" value="Ig-like_fold"/>
</dbReference>
<evidence type="ECO:0000256" key="2">
    <source>
        <dbReference type="ARBA" id="ARBA00023295"/>
    </source>
</evidence>
<dbReference type="InterPro" id="IPR008965">
    <property type="entry name" value="CBM2/CBM3_carb-bd_dom_sf"/>
</dbReference>
<dbReference type="SUPFAM" id="SSF101874">
    <property type="entry name" value="YceI-like"/>
    <property type="match status" value="1"/>
</dbReference>
<dbReference type="GO" id="GO:0004553">
    <property type="term" value="F:hydrolase activity, hydrolyzing O-glycosyl compounds"/>
    <property type="evidence" value="ECO:0007669"/>
    <property type="project" value="InterPro"/>
</dbReference>
<evidence type="ECO:0000256" key="1">
    <source>
        <dbReference type="ARBA" id="ARBA00022801"/>
    </source>
</evidence>
<keyword evidence="1" id="KW-0378">Hydrolase</keyword>
<reference evidence="5 6" key="1">
    <citation type="submission" date="2018-01" db="EMBL/GenBank/DDBJ databases">
        <title>Genome sequence of a Cantenovulum-like bacteria.</title>
        <authorList>
            <person name="Tan W.R."/>
            <person name="Lau N.-S."/>
            <person name="Go F."/>
            <person name="Amirul A.-A.A."/>
        </authorList>
    </citation>
    <scope>NUCLEOTIDE SEQUENCE [LARGE SCALE GENOMIC DNA]</scope>
    <source>
        <strain evidence="5 6">CCB-QB4</strain>
    </source>
</reference>
<name>A0A2S0VLL8_9ALTE</name>
<dbReference type="SUPFAM" id="SSF49384">
    <property type="entry name" value="Carbohydrate-binding domain"/>
    <property type="match status" value="2"/>
</dbReference>
<feature type="domain" description="CBM2" evidence="4">
    <location>
        <begin position="228"/>
        <end position="334"/>
    </location>
</feature>
<dbReference type="Pfam" id="PF00553">
    <property type="entry name" value="CBM_2"/>
    <property type="match status" value="2"/>
</dbReference>
<proteinExistence type="predicted"/>
<dbReference type="InterPro" id="IPR036761">
    <property type="entry name" value="TTHA0802/YceI-like_sf"/>
</dbReference>
<evidence type="ECO:0000313" key="6">
    <source>
        <dbReference type="Proteomes" id="UP000244441"/>
    </source>
</evidence>
<dbReference type="InterPro" id="IPR001919">
    <property type="entry name" value="CBD2"/>
</dbReference>
<keyword evidence="2" id="KW-0326">Glycosidase</keyword>
<feature type="domain" description="CBM2" evidence="4">
    <location>
        <begin position="27"/>
        <end position="139"/>
    </location>
</feature>
<organism evidence="5 6">
    <name type="scientific">Saccharobesus litoralis</name>
    <dbReference type="NCBI Taxonomy" id="2172099"/>
    <lineage>
        <taxon>Bacteria</taxon>
        <taxon>Pseudomonadati</taxon>
        <taxon>Pseudomonadota</taxon>
        <taxon>Gammaproteobacteria</taxon>
        <taxon>Alteromonadales</taxon>
        <taxon>Alteromonadaceae</taxon>
        <taxon>Saccharobesus</taxon>
    </lineage>
</organism>
<protein>
    <recommendedName>
        <fullName evidence="7">PKD domain-containing protein</fullName>
    </recommendedName>
</protein>
<dbReference type="PROSITE" id="PS00561">
    <property type="entry name" value="CBM2_A"/>
    <property type="match status" value="1"/>
</dbReference>
<feature type="domain" description="PKD" evidence="3">
    <location>
        <begin position="144"/>
        <end position="211"/>
    </location>
</feature>
<dbReference type="SUPFAM" id="SSF49299">
    <property type="entry name" value="PKD domain"/>
    <property type="match status" value="2"/>
</dbReference>
<dbReference type="EMBL" id="CP026604">
    <property type="protein sequence ID" value="AWB65085.1"/>
    <property type="molecule type" value="Genomic_DNA"/>
</dbReference>
<dbReference type="InterPro" id="IPR007372">
    <property type="entry name" value="Lipid/polyisoprenoid-bd_YceI"/>
</dbReference>
<dbReference type="Proteomes" id="UP000244441">
    <property type="component" value="Chromosome"/>
</dbReference>
<dbReference type="GO" id="GO:0005975">
    <property type="term" value="P:carbohydrate metabolic process"/>
    <property type="evidence" value="ECO:0007669"/>
    <property type="project" value="InterPro"/>
</dbReference>
<dbReference type="InterPro" id="IPR012291">
    <property type="entry name" value="CBM2_carb-bd_dom_sf"/>
</dbReference>
<sequence>MLFYSFNEDEKMKSKLEKLVYMMLLFSIGTGSSLAALCEFSLNGEWGSGFNATVKITNDSQQDIEGWSVDLKYNDATKINHMWNASLSNSNGVYTATNANYNRVIKPGSSASFGFNNAKANHGEAASIPQLTGICAASDGVNKPVAEISASQSSGSIPFTVEFDASQSTSPENSALNYLWDFADGTQSTDPQPVKTFEQIGDYRVSLVVSSDGQTSQPSYFNIQAVAPQPETAQCEYMIKEEWLSGFTAQIKIVNQDSWAINGWSVDLQYTDGTRISGSWDSKLIGSNPYQLANANYNANIAPQQYVTLGFNAQKGTEGDAPSRPILGGICNNDFVFNQKPTAVANASVIQGFAPLSVDFDASGSSDPDGDDLSYLWQFPNGETSELVDPSLVFQESGSYPVQLTVNDGSLSSETVELTIEVEQAPIKYNYQLDAAKSSLFFVSTKKTHIVEAHHFTSLTGSINEFGQAQLNIDLTSVETNIDKRNERMRLYLFETDLFPTAAVSLDIDSNLLPNIEVGSAIELDVTPILDLHGVQLELPTKVKVSKLTETKLLVQNLTPIILQATDFDLAEGVETLRELAGLPVISLAVPVNFNLVFVAQ</sequence>
<dbReference type="CDD" id="cd00146">
    <property type="entry name" value="PKD"/>
    <property type="match status" value="2"/>
</dbReference>
<dbReference type="Pfam" id="PF04264">
    <property type="entry name" value="YceI"/>
    <property type="match status" value="1"/>
</dbReference>
<gene>
    <name evidence="5" type="ORF">C2869_00900</name>
</gene>
<feature type="domain" description="PKD" evidence="3">
    <location>
        <begin position="341"/>
        <end position="427"/>
    </location>
</feature>
<evidence type="ECO:0008006" key="7">
    <source>
        <dbReference type="Google" id="ProtNLM"/>
    </source>
</evidence>
<dbReference type="SMART" id="SM00867">
    <property type="entry name" value="YceI"/>
    <property type="match status" value="1"/>
</dbReference>
<keyword evidence="6" id="KW-1185">Reference proteome</keyword>
<dbReference type="KEGG" id="cate:C2869_00900"/>
<dbReference type="GO" id="GO:0030247">
    <property type="term" value="F:polysaccharide binding"/>
    <property type="evidence" value="ECO:0007669"/>
    <property type="project" value="UniProtKB-UniRule"/>
</dbReference>